<dbReference type="Pfam" id="PF13738">
    <property type="entry name" value="Pyr_redox_3"/>
    <property type="match status" value="1"/>
</dbReference>
<evidence type="ECO:0000313" key="3">
    <source>
        <dbReference type="Proteomes" id="UP000467124"/>
    </source>
</evidence>
<organism evidence="2 3">
    <name type="scientific">Nocardiopsis alba</name>
    <dbReference type="NCBI Taxonomy" id="53437"/>
    <lineage>
        <taxon>Bacteria</taxon>
        <taxon>Bacillati</taxon>
        <taxon>Actinomycetota</taxon>
        <taxon>Actinomycetes</taxon>
        <taxon>Streptosporangiales</taxon>
        <taxon>Nocardiopsidaceae</taxon>
        <taxon>Nocardiopsis</taxon>
    </lineage>
</organism>
<dbReference type="SUPFAM" id="SSF51905">
    <property type="entry name" value="FAD/NAD(P)-binding domain"/>
    <property type="match status" value="2"/>
</dbReference>
<comment type="caution">
    <text evidence="2">The sequence shown here is derived from an EMBL/GenBank/DDBJ whole genome shotgun (WGS) entry which is preliminary data.</text>
</comment>
<dbReference type="Proteomes" id="UP000467124">
    <property type="component" value="Unassembled WGS sequence"/>
</dbReference>
<gene>
    <name evidence="2" type="ORF">GTW20_22575</name>
</gene>
<dbReference type="GO" id="GO:0004497">
    <property type="term" value="F:monooxygenase activity"/>
    <property type="evidence" value="ECO:0007669"/>
    <property type="project" value="TreeGrafter"/>
</dbReference>
<dbReference type="InterPro" id="IPR050982">
    <property type="entry name" value="Auxin_biosynth/cation_transpt"/>
</dbReference>
<sequence>MTTTEPTERIDTVVIGGGHAGLCMSHVLQREGREHVVLEKARALEQWRSARWNSFRINSPIAYSRMMGQSDGVPDGTRSVPLEEMLRMWDAHIARRGFPLRERTRVRSVERTEGGRFIVTVRGGDGPRRYDALNVVAAPGEHQSPRIPGFAARLGPEIQQLRVGTYTDPSSVRDGAVLVVGGGQTGMQLGEELARAGREVHLATSRVAGSPRDHRGEDIMFWLDRLGSLTAPREECGHPREHADPMPIVGHDHPISHHSLARMGVRLLGRLDGISEDGAVATFRDDLHANIAFAQRGYERLIDRIEAWIEDLDPAERSRYPSPTVEPEWIPHPPLASSKPPLDLSFREHGIRAVLWATGWRTDLSWLRVDEIRRPLGAHGTPNGCETDVDGFYWLGFDGLRTCASGTVAGFPLDAEYIATRLRSDAGHDPRR</sequence>
<dbReference type="InterPro" id="IPR036188">
    <property type="entry name" value="FAD/NAD-bd_sf"/>
</dbReference>
<dbReference type="Gene3D" id="3.50.50.60">
    <property type="entry name" value="FAD/NAD(P)-binding domain"/>
    <property type="match status" value="2"/>
</dbReference>
<reference evidence="2 3" key="1">
    <citation type="journal article" date="2019" name="Nat. Commun.">
        <title>The antimicrobial potential of Streptomyces from insect microbiomes.</title>
        <authorList>
            <person name="Chevrette M.G."/>
            <person name="Carlson C.M."/>
            <person name="Ortega H.E."/>
            <person name="Thomas C."/>
            <person name="Ananiev G.E."/>
            <person name="Barns K.J."/>
            <person name="Book A.J."/>
            <person name="Cagnazzo J."/>
            <person name="Carlos C."/>
            <person name="Flanigan W."/>
            <person name="Grubbs K.J."/>
            <person name="Horn H.A."/>
            <person name="Hoffmann F.M."/>
            <person name="Klassen J.L."/>
            <person name="Knack J.J."/>
            <person name="Lewin G.R."/>
            <person name="McDonald B.R."/>
            <person name="Muller L."/>
            <person name="Melo W.G.P."/>
            <person name="Pinto-Tomas A.A."/>
            <person name="Schmitz A."/>
            <person name="Wendt-Pienkowski E."/>
            <person name="Wildman S."/>
            <person name="Zhao M."/>
            <person name="Zhang F."/>
            <person name="Bugni T.S."/>
            <person name="Andes D.R."/>
            <person name="Pupo M.T."/>
            <person name="Currie C.R."/>
        </authorList>
    </citation>
    <scope>NUCLEOTIDE SEQUENCE [LARGE SCALE GENOMIC DNA]</scope>
    <source>
        <strain evidence="2 3">SID5840</strain>
    </source>
</reference>
<dbReference type="GO" id="GO:0050660">
    <property type="term" value="F:flavin adenine dinucleotide binding"/>
    <property type="evidence" value="ECO:0007669"/>
    <property type="project" value="TreeGrafter"/>
</dbReference>
<dbReference type="RefSeq" id="WP_161111803.1">
    <property type="nucleotide sequence ID" value="NZ_JBIVQU010000002.1"/>
</dbReference>
<evidence type="ECO:0000256" key="1">
    <source>
        <dbReference type="ARBA" id="ARBA00023002"/>
    </source>
</evidence>
<keyword evidence="1" id="KW-0560">Oxidoreductase</keyword>
<dbReference type="PANTHER" id="PTHR43539:SF78">
    <property type="entry name" value="FLAVIN-CONTAINING MONOOXYGENASE"/>
    <property type="match status" value="1"/>
</dbReference>
<name>A0A7K2IYP2_9ACTN</name>
<dbReference type="PANTHER" id="PTHR43539">
    <property type="entry name" value="FLAVIN-BINDING MONOOXYGENASE-LIKE PROTEIN (AFU_ORTHOLOGUE AFUA_4G09220)"/>
    <property type="match status" value="1"/>
</dbReference>
<proteinExistence type="predicted"/>
<accession>A0A7K2IYP2</accession>
<dbReference type="PRINTS" id="PR00411">
    <property type="entry name" value="PNDRDTASEI"/>
</dbReference>
<evidence type="ECO:0000313" key="2">
    <source>
        <dbReference type="EMBL" id="MYR34966.1"/>
    </source>
</evidence>
<dbReference type="AlphaFoldDB" id="A0A7K2IYP2"/>
<dbReference type="EMBL" id="WWHY01000001">
    <property type="protein sequence ID" value="MYR34966.1"/>
    <property type="molecule type" value="Genomic_DNA"/>
</dbReference>
<protein>
    <submittedName>
        <fullName evidence="2">NAD(P)-binding domain-containing protein</fullName>
    </submittedName>
</protein>